<dbReference type="PANTHER" id="PTHR13593">
    <property type="match status" value="1"/>
</dbReference>
<sequence length="364" mass="39979">MGVGKSFALIVLVAVNFISLATACSNGECEIVLEDCKGAGDCESGYYCFSCPLGFSGSRCVRSQITDQFKLLNNSLPFNKYAFLTTHNAFAIDNGQPRLAVTNQEDTIPQQLKNGARGLMLDTYDFRGGVWLCHSFGGKCHDFTAFGPAIDTLKEIEAFLSANPGEIVTLILEDYVQATNGLTKVFMDSGLMKYWFPLKDMPKNGQDWPLVSEMVADNHRLIVFTSNKTKEDTEEIAYQWNYMVENQYGNGGMNAGSCPNRAESSALDDKSKSLVLVNYFESIPIKQMVCIQNSQPLVDMLHTCYGAAGNRWANFVAVDFYKRSEGGGSFQALDLLNGELSCGCADVHACAVSPKCFDVSFSFL</sequence>
<dbReference type="PANTHER" id="PTHR13593:SF51">
    <property type="entry name" value="F21F23.12 PROTEIN"/>
    <property type="match status" value="1"/>
</dbReference>
<proteinExistence type="predicted"/>
<dbReference type="Proteomes" id="UP000796880">
    <property type="component" value="Unassembled WGS sequence"/>
</dbReference>
<dbReference type="InterPro" id="IPR000742">
    <property type="entry name" value="EGF"/>
</dbReference>
<dbReference type="GO" id="GO:0008081">
    <property type="term" value="F:phosphoric diester hydrolase activity"/>
    <property type="evidence" value="ECO:0007669"/>
    <property type="project" value="InterPro"/>
</dbReference>
<dbReference type="OrthoDB" id="7984201at2759"/>
<name>A0A8K0MGK7_9ROSA</name>
<evidence type="ECO:0000313" key="3">
    <source>
        <dbReference type="EMBL" id="KAF3444908.1"/>
    </source>
</evidence>
<dbReference type="CDD" id="cd08588">
    <property type="entry name" value="PI-PLCc_At5g67130_like"/>
    <property type="match status" value="1"/>
</dbReference>
<feature type="chain" id="PRO_5035425189" description="EGF-like domain-containing protein" evidence="1">
    <location>
        <begin position="24"/>
        <end position="364"/>
    </location>
</feature>
<dbReference type="PROSITE" id="PS51257">
    <property type="entry name" value="PROKAR_LIPOPROTEIN"/>
    <property type="match status" value="1"/>
</dbReference>
<dbReference type="SUPFAM" id="SSF51695">
    <property type="entry name" value="PLC-like phosphodiesterases"/>
    <property type="match status" value="1"/>
</dbReference>
<protein>
    <recommendedName>
        <fullName evidence="2">EGF-like domain-containing protein</fullName>
    </recommendedName>
</protein>
<accession>A0A8K0MGK7</accession>
<comment type="caution">
    <text evidence="3">The sequence shown here is derived from an EMBL/GenBank/DDBJ whole genome shotgun (WGS) entry which is preliminary data.</text>
</comment>
<keyword evidence="1" id="KW-0732">Signal</keyword>
<reference evidence="3" key="1">
    <citation type="submission" date="2020-03" db="EMBL/GenBank/DDBJ databases">
        <title>A high-quality chromosome-level genome assembly of a woody plant with both climbing and erect habits, Rhamnella rubrinervis.</title>
        <authorList>
            <person name="Lu Z."/>
            <person name="Yang Y."/>
            <person name="Zhu X."/>
            <person name="Sun Y."/>
        </authorList>
    </citation>
    <scope>NUCLEOTIDE SEQUENCE</scope>
    <source>
        <strain evidence="3">BYM</strain>
        <tissue evidence="3">Leaf</tissue>
    </source>
</reference>
<keyword evidence="4" id="KW-1185">Reference proteome</keyword>
<dbReference type="AlphaFoldDB" id="A0A8K0MGK7"/>
<gene>
    <name evidence="3" type="ORF">FNV43_RR14601</name>
</gene>
<dbReference type="InterPro" id="IPR051057">
    <property type="entry name" value="PI-PLC_domain"/>
</dbReference>
<dbReference type="GO" id="GO:0006629">
    <property type="term" value="P:lipid metabolic process"/>
    <property type="evidence" value="ECO:0007669"/>
    <property type="project" value="InterPro"/>
</dbReference>
<dbReference type="PROSITE" id="PS50007">
    <property type="entry name" value="PIPLC_X_DOMAIN"/>
    <property type="match status" value="1"/>
</dbReference>
<organism evidence="3 4">
    <name type="scientific">Rhamnella rubrinervis</name>
    <dbReference type="NCBI Taxonomy" id="2594499"/>
    <lineage>
        <taxon>Eukaryota</taxon>
        <taxon>Viridiplantae</taxon>
        <taxon>Streptophyta</taxon>
        <taxon>Embryophyta</taxon>
        <taxon>Tracheophyta</taxon>
        <taxon>Spermatophyta</taxon>
        <taxon>Magnoliopsida</taxon>
        <taxon>eudicotyledons</taxon>
        <taxon>Gunneridae</taxon>
        <taxon>Pentapetalae</taxon>
        <taxon>rosids</taxon>
        <taxon>fabids</taxon>
        <taxon>Rosales</taxon>
        <taxon>Rhamnaceae</taxon>
        <taxon>rhamnoid group</taxon>
        <taxon>Rhamneae</taxon>
        <taxon>Rhamnella</taxon>
    </lineage>
</organism>
<dbReference type="EMBL" id="VOIH02000006">
    <property type="protein sequence ID" value="KAF3444908.1"/>
    <property type="molecule type" value="Genomic_DNA"/>
</dbReference>
<dbReference type="InterPro" id="IPR017946">
    <property type="entry name" value="PLC-like_Pdiesterase_TIM-brl"/>
</dbReference>
<dbReference type="Pfam" id="PF26178">
    <property type="entry name" value="PI-PLC_cat"/>
    <property type="match status" value="1"/>
</dbReference>
<evidence type="ECO:0000313" key="4">
    <source>
        <dbReference type="Proteomes" id="UP000796880"/>
    </source>
</evidence>
<dbReference type="SMART" id="SM00181">
    <property type="entry name" value="EGF"/>
    <property type="match status" value="1"/>
</dbReference>
<evidence type="ECO:0000259" key="2">
    <source>
        <dbReference type="SMART" id="SM00181"/>
    </source>
</evidence>
<dbReference type="Gene3D" id="3.20.20.190">
    <property type="entry name" value="Phosphatidylinositol (PI) phosphodiesterase"/>
    <property type="match status" value="1"/>
</dbReference>
<evidence type="ECO:0000256" key="1">
    <source>
        <dbReference type="SAM" id="SignalP"/>
    </source>
</evidence>
<feature type="signal peptide" evidence="1">
    <location>
        <begin position="1"/>
        <end position="23"/>
    </location>
</feature>
<feature type="domain" description="EGF-like" evidence="2">
    <location>
        <begin position="28"/>
        <end position="61"/>
    </location>
</feature>